<feature type="transmembrane region" description="Helical" evidence="2">
    <location>
        <begin position="97"/>
        <end position="113"/>
    </location>
</feature>
<feature type="transmembrane region" description="Helical" evidence="2">
    <location>
        <begin position="119"/>
        <end position="135"/>
    </location>
</feature>
<feature type="domain" description="DUF1707" evidence="3">
    <location>
        <begin position="7"/>
        <end position="59"/>
    </location>
</feature>
<sequence length="143" mass="15496">MADNPDVRIGTAEREQALSNLSQHLSDGRLTLPEFDERSAVVAAATTRGQLDSVFTDLPTPSLAPTASRPLDISRSNEPAVPPTQPDADDGWDWRKAVMGAAPIIALILFFVVPVSNSWLFFLLIPLAGALLFGGDRSKKRDR</sequence>
<name>A0ABZ2PQT7_9NOCA</name>
<organism evidence="4 5">
    <name type="scientific">Rhodococcus sovatensis</name>
    <dbReference type="NCBI Taxonomy" id="1805840"/>
    <lineage>
        <taxon>Bacteria</taxon>
        <taxon>Bacillati</taxon>
        <taxon>Actinomycetota</taxon>
        <taxon>Actinomycetes</taxon>
        <taxon>Mycobacteriales</taxon>
        <taxon>Nocardiaceae</taxon>
        <taxon>Rhodococcus</taxon>
    </lineage>
</organism>
<evidence type="ECO:0000313" key="5">
    <source>
        <dbReference type="Proteomes" id="UP001432000"/>
    </source>
</evidence>
<dbReference type="Proteomes" id="UP001432000">
    <property type="component" value="Chromosome"/>
</dbReference>
<protein>
    <submittedName>
        <fullName evidence="4">DUF1707 domain-containing protein</fullName>
    </submittedName>
</protein>
<proteinExistence type="predicted"/>
<evidence type="ECO:0000313" key="4">
    <source>
        <dbReference type="EMBL" id="WXG71324.1"/>
    </source>
</evidence>
<evidence type="ECO:0000259" key="3">
    <source>
        <dbReference type="Pfam" id="PF08044"/>
    </source>
</evidence>
<accession>A0ABZ2PQT7</accession>
<keyword evidence="5" id="KW-1185">Reference proteome</keyword>
<reference evidence="4 5" key="1">
    <citation type="submission" date="2024-03" db="EMBL/GenBank/DDBJ databases">
        <title>Natural products discovery in diverse microorganisms through a two-stage MS feature dereplication strategy.</title>
        <authorList>
            <person name="Zhang R."/>
        </authorList>
    </citation>
    <scope>NUCLEOTIDE SEQUENCE [LARGE SCALE GENOMIC DNA]</scope>
    <source>
        <strain evidence="4 5">18930</strain>
    </source>
</reference>
<feature type="region of interest" description="Disordered" evidence="1">
    <location>
        <begin position="59"/>
        <end position="90"/>
    </location>
</feature>
<keyword evidence="2" id="KW-1133">Transmembrane helix</keyword>
<dbReference type="InterPro" id="IPR012551">
    <property type="entry name" value="DUF1707_SHOCT-like"/>
</dbReference>
<evidence type="ECO:0000256" key="2">
    <source>
        <dbReference type="SAM" id="Phobius"/>
    </source>
</evidence>
<keyword evidence="2" id="KW-0472">Membrane</keyword>
<dbReference type="Pfam" id="PF08044">
    <property type="entry name" value="DUF1707"/>
    <property type="match status" value="1"/>
</dbReference>
<evidence type="ECO:0000256" key="1">
    <source>
        <dbReference type="SAM" id="MobiDB-lite"/>
    </source>
</evidence>
<dbReference type="EMBL" id="CP147846">
    <property type="protein sequence ID" value="WXG71324.1"/>
    <property type="molecule type" value="Genomic_DNA"/>
</dbReference>
<keyword evidence="2" id="KW-0812">Transmembrane</keyword>
<gene>
    <name evidence="4" type="ORF">WDS16_13060</name>
</gene>
<dbReference type="RefSeq" id="WP_338893055.1">
    <property type="nucleotide sequence ID" value="NZ_CP147846.1"/>
</dbReference>